<organism evidence="2 3">
    <name type="scientific">Hydrogenophaga taeniospiralis CCUG 15921</name>
    <dbReference type="NCBI Taxonomy" id="1281780"/>
    <lineage>
        <taxon>Bacteria</taxon>
        <taxon>Pseudomonadati</taxon>
        <taxon>Pseudomonadota</taxon>
        <taxon>Betaproteobacteria</taxon>
        <taxon>Burkholderiales</taxon>
        <taxon>Comamonadaceae</taxon>
        <taxon>Hydrogenophaga</taxon>
    </lineage>
</organism>
<accession>A0A9X4NV35</accession>
<comment type="caution">
    <text evidence="2">The sequence shown here is derived from an EMBL/GenBank/DDBJ whole genome shotgun (WGS) entry which is preliminary data.</text>
</comment>
<reference evidence="2" key="1">
    <citation type="submission" date="2013-01" db="EMBL/GenBank/DDBJ databases">
        <title>Genome draft of Hydrogenophaga taeniospiralis 2K1.</title>
        <authorList>
            <person name="Gomila M."/>
            <person name="Lalucat J."/>
        </authorList>
    </citation>
    <scope>NUCLEOTIDE SEQUENCE</scope>
    <source>
        <strain evidence="2">CCUG 15921</strain>
    </source>
</reference>
<dbReference type="AlphaFoldDB" id="A0A9X4NV35"/>
<proteinExistence type="predicted"/>
<dbReference type="InterPro" id="IPR036291">
    <property type="entry name" value="NAD(P)-bd_dom_sf"/>
</dbReference>
<dbReference type="InterPro" id="IPR050177">
    <property type="entry name" value="Lipid_A_modif_metabolic_enz"/>
</dbReference>
<evidence type="ECO:0000313" key="3">
    <source>
        <dbReference type="Proteomes" id="UP001152876"/>
    </source>
</evidence>
<dbReference type="PANTHER" id="PTHR43245">
    <property type="entry name" value="BIFUNCTIONAL POLYMYXIN RESISTANCE PROTEIN ARNA"/>
    <property type="match status" value="1"/>
</dbReference>
<dbReference type="Gene3D" id="3.40.50.720">
    <property type="entry name" value="NAD(P)-binding Rossmann-like Domain"/>
    <property type="match status" value="1"/>
</dbReference>
<evidence type="ECO:0000313" key="2">
    <source>
        <dbReference type="EMBL" id="MDG5977171.1"/>
    </source>
</evidence>
<dbReference type="EMBL" id="AOGK01000017">
    <property type="protein sequence ID" value="MDG5977171.1"/>
    <property type="molecule type" value="Genomic_DNA"/>
</dbReference>
<dbReference type="SUPFAM" id="SSF51735">
    <property type="entry name" value="NAD(P)-binding Rossmann-fold domains"/>
    <property type="match status" value="1"/>
</dbReference>
<gene>
    <name evidence="2" type="ORF">H010_18058</name>
</gene>
<dbReference type="PANTHER" id="PTHR43245:SF58">
    <property type="entry name" value="BLL5923 PROTEIN"/>
    <property type="match status" value="1"/>
</dbReference>
<name>A0A9X4NV35_9BURK</name>
<evidence type="ECO:0000259" key="1">
    <source>
        <dbReference type="Pfam" id="PF01370"/>
    </source>
</evidence>
<dbReference type="Proteomes" id="UP001152876">
    <property type="component" value="Unassembled WGS sequence"/>
</dbReference>
<dbReference type="OrthoDB" id="9801056at2"/>
<dbReference type="RefSeq" id="WP_068175344.1">
    <property type="nucleotide sequence ID" value="NZ_AOGK01000017.1"/>
</dbReference>
<keyword evidence="3" id="KW-1185">Reference proteome</keyword>
<protein>
    <submittedName>
        <fullName evidence="2">Nad-dependent epimerase/dehydratase</fullName>
    </submittedName>
</protein>
<feature type="domain" description="NAD-dependent epimerase/dehydratase" evidence="1">
    <location>
        <begin position="2"/>
        <end position="220"/>
    </location>
</feature>
<sequence>MIAVTGASGFVGQALCSSLLAQGRAVRPLLRAAAPTTAHSATVADIGPDTDWSTALSGVSAVVHCAARVHVMQDSAGDPMAAFRRVNVAGTRRLAQQATALGVRRLVYLSSLKVHGEHTPPGTRFSVQDAPHPLDAYGLSKWEAEQALWDVARDTGLEVVVVRPPLVYGRGVKANFLSLMRLVARGVPLPLGLVDNRRSLLALDNLTDLLTRCLDQPEAAGQTFLASDNHDLSTAELIRLLAAAMGRPTRLLPVPVAWLHTAGRLTGRQGQVERLTGSLQVDIGHTTKVLDWTPRLTVEQGLRMAVQDVVK</sequence>
<dbReference type="Pfam" id="PF01370">
    <property type="entry name" value="Epimerase"/>
    <property type="match status" value="1"/>
</dbReference>
<dbReference type="CDD" id="cd05232">
    <property type="entry name" value="UDP_G4E_4_SDR_e"/>
    <property type="match status" value="1"/>
</dbReference>
<dbReference type="InterPro" id="IPR001509">
    <property type="entry name" value="Epimerase_deHydtase"/>
</dbReference>